<organism evidence="1">
    <name type="scientific">Solanum chilense</name>
    <name type="common">Tomato</name>
    <name type="synonym">Lycopersicon chilense</name>
    <dbReference type="NCBI Taxonomy" id="4083"/>
    <lineage>
        <taxon>Eukaryota</taxon>
        <taxon>Viridiplantae</taxon>
        <taxon>Streptophyta</taxon>
        <taxon>Embryophyta</taxon>
        <taxon>Tracheophyta</taxon>
        <taxon>Spermatophyta</taxon>
        <taxon>Magnoliopsida</taxon>
        <taxon>eudicotyledons</taxon>
        <taxon>Gunneridae</taxon>
        <taxon>Pentapetalae</taxon>
        <taxon>asterids</taxon>
        <taxon>lamiids</taxon>
        <taxon>Solanales</taxon>
        <taxon>Solanaceae</taxon>
        <taxon>Solanoideae</taxon>
        <taxon>Solaneae</taxon>
        <taxon>Solanum</taxon>
        <taxon>Solanum subgen. Lycopersicon</taxon>
    </lineage>
</organism>
<reference evidence="1" key="1">
    <citation type="submission" date="2019-05" db="EMBL/GenBank/DDBJ databases">
        <title>The de novo reference genome and transcriptome assemblies of the wild tomato species Solanum chilense.</title>
        <authorList>
            <person name="Stam R."/>
            <person name="Nosenko T."/>
            <person name="Hoerger A.C."/>
            <person name="Stephan W."/>
            <person name="Seidel M.A."/>
            <person name="Kuhn J.M.M."/>
            <person name="Haberer G."/>
            <person name="Tellier A."/>
        </authorList>
    </citation>
    <scope>NUCLEOTIDE SEQUENCE</scope>
    <source>
        <tissue evidence="1">Mature leaves</tissue>
    </source>
</reference>
<dbReference type="EMBL" id="RXGB01003176">
    <property type="protein sequence ID" value="TMW92883.1"/>
    <property type="molecule type" value="Genomic_DNA"/>
</dbReference>
<accession>A0A6N2BLQ8</accession>
<sequence>MDLNMKLERKSSLKKLGRSKSTLLASELINIPCGDTDYYERISQSMRHVEIIDDDEAIPIIRHKWKKKKKSKAWVFLMKVFSFKKMTTSDESHIVVEEKSMEVNMMNKKKMQSLSWERDGEITQKQDEVLVVEKKKIRPPTFLPDPYRRWPVQGWRY</sequence>
<proteinExistence type="predicted"/>
<evidence type="ECO:0000313" key="1">
    <source>
        <dbReference type="EMBL" id="TMW92883.1"/>
    </source>
</evidence>
<protein>
    <submittedName>
        <fullName evidence="1">Uncharacterized protein</fullName>
    </submittedName>
</protein>
<comment type="caution">
    <text evidence="1">The sequence shown here is derived from an EMBL/GenBank/DDBJ whole genome shotgun (WGS) entry which is preliminary data.</text>
</comment>
<gene>
    <name evidence="1" type="ORF">EJD97_012447</name>
</gene>
<dbReference type="AlphaFoldDB" id="A0A6N2BLQ8"/>
<name>A0A6N2BLQ8_SOLCI</name>